<dbReference type="SUPFAM" id="SSF52058">
    <property type="entry name" value="L domain-like"/>
    <property type="match status" value="1"/>
</dbReference>
<sequence length="342" mass="38327">MVQWPVSMPYDSPTILHYNGRYTPRPDVNVLAFAGPKMLDLPQELIDRIIDDLHDDWHSLAECSLVCWAWVPASRVHLFAEITLRRKWSRFMHPQFRPFLDMLRTGSSTFAPFVVHLTLEDLDTTPADREEFFPAFLILSKLNSVKSLEFTRWRNFGLQPVENLLPALTDLSELILNNVAIGSLGQLFGMLEMCPSLTSLAVISVTWDTTSSPISYSHAGSVQNLRLIGRPMSPLSSVSKFLDAFIPKTPQSKLGCKTVETRGWMSEDTETIGRFLDSVAGSLQSLRVGFVPASSWGEAGQTFGTHVDLQHKTQLTTFHIDDLYFSDVDSSTILSMVKCALA</sequence>
<evidence type="ECO:0000313" key="2">
    <source>
        <dbReference type="Proteomes" id="UP001215598"/>
    </source>
</evidence>
<protein>
    <recommendedName>
        <fullName evidence="3">F-box domain-containing protein</fullName>
    </recommendedName>
</protein>
<comment type="caution">
    <text evidence="1">The sequence shown here is derived from an EMBL/GenBank/DDBJ whole genome shotgun (WGS) entry which is preliminary data.</text>
</comment>
<evidence type="ECO:0008006" key="3">
    <source>
        <dbReference type="Google" id="ProtNLM"/>
    </source>
</evidence>
<dbReference type="Proteomes" id="UP001215598">
    <property type="component" value="Unassembled WGS sequence"/>
</dbReference>
<accession>A0AAD7HRG1</accession>
<proteinExistence type="predicted"/>
<dbReference type="EMBL" id="JARKIB010000186">
    <property type="protein sequence ID" value="KAJ7726478.1"/>
    <property type="molecule type" value="Genomic_DNA"/>
</dbReference>
<keyword evidence="2" id="KW-1185">Reference proteome</keyword>
<gene>
    <name evidence="1" type="ORF">B0H16DRAFT_1592351</name>
</gene>
<dbReference type="AlphaFoldDB" id="A0AAD7HRG1"/>
<dbReference type="PROSITE" id="PS50007">
    <property type="entry name" value="PIPLC_X_DOMAIN"/>
    <property type="match status" value="1"/>
</dbReference>
<name>A0AAD7HRG1_9AGAR</name>
<reference evidence="1" key="1">
    <citation type="submission" date="2023-03" db="EMBL/GenBank/DDBJ databases">
        <title>Massive genome expansion in bonnet fungi (Mycena s.s.) driven by repeated elements and novel gene families across ecological guilds.</title>
        <authorList>
            <consortium name="Lawrence Berkeley National Laboratory"/>
            <person name="Harder C.B."/>
            <person name="Miyauchi S."/>
            <person name="Viragh M."/>
            <person name="Kuo A."/>
            <person name="Thoen E."/>
            <person name="Andreopoulos B."/>
            <person name="Lu D."/>
            <person name="Skrede I."/>
            <person name="Drula E."/>
            <person name="Henrissat B."/>
            <person name="Morin E."/>
            <person name="Kohler A."/>
            <person name="Barry K."/>
            <person name="LaButti K."/>
            <person name="Morin E."/>
            <person name="Salamov A."/>
            <person name="Lipzen A."/>
            <person name="Mereny Z."/>
            <person name="Hegedus B."/>
            <person name="Baldrian P."/>
            <person name="Stursova M."/>
            <person name="Weitz H."/>
            <person name="Taylor A."/>
            <person name="Grigoriev I.V."/>
            <person name="Nagy L.G."/>
            <person name="Martin F."/>
            <person name="Kauserud H."/>
        </authorList>
    </citation>
    <scope>NUCLEOTIDE SEQUENCE</scope>
    <source>
        <strain evidence="1">CBHHK182m</strain>
    </source>
</reference>
<evidence type="ECO:0000313" key="1">
    <source>
        <dbReference type="EMBL" id="KAJ7726478.1"/>
    </source>
</evidence>
<organism evidence="1 2">
    <name type="scientific">Mycena metata</name>
    <dbReference type="NCBI Taxonomy" id="1033252"/>
    <lineage>
        <taxon>Eukaryota</taxon>
        <taxon>Fungi</taxon>
        <taxon>Dikarya</taxon>
        <taxon>Basidiomycota</taxon>
        <taxon>Agaricomycotina</taxon>
        <taxon>Agaricomycetes</taxon>
        <taxon>Agaricomycetidae</taxon>
        <taxon>Agaricales</taxon>
        <taxon>Marasmiineae</taxon>
        <taxon>Mycenaceae</taxon>
        <taxon>Mycena</taxon>
    </lineage>
</organism>